<evidence type="ECO:0000313" key="3">
    <source>
        <dbReference type="Proteomes" id="UP000199077"/>
    </source>
</evidence>
<feature type="region of interest" description="Disordered" evidence="1">
    <location>
        <begin position="132"/>
        <end position="181"/>
    </location>
</feature>
<sequence length="181" mass="19097">MVSFGRKRGQDRRTGPDPDEDPVVRQYRFLLREASPDAVEVAHSEALPRLTDDQRRAVLRAVQVGLVAGQRLGPDDTAQLAHLVVLGERRSPHAFLSTCDPSALQALAQAVIHSEACFGLFGRYAGWDGADPEPEDDSAWADAGFNPDSGRWNPARKGPKDYGSGTYGGAGAGGDGGGGGG</sequence>
<evidence type="ECO:0000313" key="2">
    <source>
        <dbReference type="EMBL" id="SDO57836.1"/>
    </source>
</evidence>
<feature type="region of interest" description="Disordered" evidence="1">
    <location>
        <begin position="1"/>
        <end position="22"/>
    </location>
</feature>
<dbReference type="RefSeq" id="WP_091780001.1">
    <property type="nucleotide sequence ID" value="NZ_LT629711.1"/>
</dbReference>
<keyword evidence="3" id="KW-1185">Reference proteome</keyword>
<dbReference type="STRING" id="443156.SAMN04489867_0071"/>
<name>A0A1H0KPW3_9MICO</name>
<reference evidence="3" key="1">
    <citation type="submission" date="2016-10" db="EMBL/GenBank/DDBJ databases">
        <authorList>
            <person name="Varghese N."/>
            <person name="Submissions S."/>
        </authorList>
    </citation>
    <scope>NUCLEOTIDE SEQUENCE [LARGE SCALE GENOMIC DNA]</scope>
    <source>
        <strain evidence="3">DSM 22329</strain>
    </source>
</reference>
<protein>
    <submittedName>
        <fullName evidence="2">Uncharacterized protein</fullName>
    </submittedName>
</protein>
<organism evidence="2 3">
    <name type="scientific">Pedococcus dokdonensis</name>
    <dbReference type="NCBI Taxonomy" id="443156"/>
    <lineage>
        <taxon>Bacteria</taxon>
        <taxon>Bacillati</taxon>
        <taxon>Actinomycetota</taxon>
        <taxon>Actinomycetes</taxon>
        <taxon>Micrococcales</taxon>
        <taxon>Intrasporangiaceae</taxon>
        <taxon>Pedococcus</taxon>
    </lineage>
</organism>
<proteinExistence type="predicted"/>
<evidence type="ECO:0000256" key="1">
    <source>
        <dbReference type="SAM" id="MobiDB-lite"/>
    </source>
</evidence>
<feature type="compositionally biased region" description="Basic residues" evidence="1">
    <location>
        <begin position="1"/>
        <end position="10"/>
    </location>
</feature>
<dbReference type="Proteomes" id="UP000199077">
    <property type="component" value="Chromosome I"/>
</dbReference>
<feature type="compositionally biased region" description="Gly residues" evidence="1">
    <location>
        <begin position="165"/>
        <end position="181"/>
    </location>
</feature>
<dbReference type="AlphaFoldDB" id="A0A1H0KPW3"/>
<gene>
    <name evidence="2" type="ORF">SAMN04489867_0071</name>
</gene>
<dbReference type="OrthoDB" id="4866171at2"/>
<accession>A0A1H0KPW3</accession>
<dbReference type="EMBL" id="LT629711">
    <property type="protein sequence ID" value="SDO57836.1"/>
    <property type="molecule type" value="Genomic_DNA"/>
</dbReference>